<reference evidence="1 2" key="1">
    <citation type="journal article" date="2017" name="Int. J. Parasitol.">
        <title>The genome of the protozoan parasite Cystoisospora suis and a reverse vaccinology approach to identify vaccine candidates.</title>
        <authorList>
            <person name="Palmieri N."/>
            <person name="Shrestha A."/>
            <person name="Ruttkowski B."/>
            <person name="Beck T."/>
            <person name="Vogl C."/>
            <person name="Tomley F."/>
            <person name="Blake D.P."/>
            <person name="Joachim A."/>
        </authorList>
    </citation>
    <scope>NUCLEOTIDE SEQUENCE [LARGE SCALE GENOMIC DNA]</scope>
    <source>
        <strain evidence="1 2">Wien I</strain>
    </source>
</reference>
<keyword evidence="2" id="KW-1185">Reference proteome</keyword>
<dbReference type="EMBL" id="MIGC01004380">
    <property type="protein sequence ID" value="PHJ18135.1"/>
    <property type="molecule type" value="Genomic_DNA"/>
</dbReference>
<proteinExistence type="predicted"/>
<dbReference type="Proteomes" id="UP000221165">
    <property type="component" value="Unassembled WGS sequence"/>
</dbReference>
<organism evidence="1 2">
    <name type="scientific">Cystoisospora suis</name>
    <dbReference type="NCBI Taxonomy" id="483139"/>
    <lineage>
        <taxon>Eukaryota</taxon>
        <taxon>Sar</taxon>
        <taxon>Alveolata</taxon>
        <taxon>Apicomplexa</taxon>
        <taxon>Conoidasida</taxon>
        <taxon>Coccidia</taxon>
        <taxon>Eucoccidiorida</taxon>
        <taxon>Eimeriorina</taxon>
        <taxon>Sarcocystidae</taxon>
        <taxon>Cystoisospora</taxon>
    </lineage>
</organism>
<comment type="caution">
    <text evidence="1">The sequence shown here is derived from an EMBL/GenBank/DDBJ whole genome shotgun (WGS) entry which is preliminary data.</text>
</comment>
<dbReference type="GeneID" id="94431388"/>
<name>A0A2C6KNP2_9APIC</name>
<evidence type="ECO:0000313" key="1">
    <source>
        <dbReference type="EMBL" id="PHJ18135.1"/>
    </source>
</evidence>
<accession>A0A2C6KNP2</accession>
<protein>
    <submittedName>
        <fullName evidence="1">Uncharacterized protein</fullName>
    </submittedName>
</protein>
<gene>
    <name evidence="1" type="ORF">CSUI_008038</name>
</gene>
<sequence>MAFLAFWPWSCYVHTINTHAAFFSAIDRACHYMESNIVEGGVCSSTFRAASLIPSSRLLMVVTLPVKSLSSQVYV</sequence>
<dbReference type="AlphaFoldDB" id="A0A2C6KNP2"/>
<dbReference type="RefSeq" id="XP_067919845.1">
    <property type="nucleotide sequence ID" value="XM_068068177.1"/>
</dbReference>
<dbReference type="VEuPathDB" id="ToxoDB:CSUI_008038"/>
<evidence type="ECO:0000313" key="2">
    <source>
        <dbReference type="Proteomes" id="UP000221165"/>
    </source>
</evidence>